<keyword evidence="2" id="KW-0813">Transport</keyword>
<name>A0A4S2MWL7_9PEZI</name>
<dbReference type="GO" id="GO:0006887">
    <property type="term" value="P:exocytosis"/>
    <property type="evidence" value="ECO:0007669"/>
    <property type="project" value="UniProtKB-KW"/>
</dbReference>
<dbReference type="OrthoDB" id="125856at2759"/>
<dbReference type="FunCoup" id="A0A4S2MWL7">
    <property type="interactions" value="787"/>
</dbReference>
<evidence type="ECO:0000256" key="3">
    <source>
        <dbReference type="ARBA" id="ARBA00022483"/>
    </source>
</evidence>
<proteinExistence type="inferred from homology"/>
<protein>
    <submittedName>
        <fullName evidence="7">Exocyst complex component Sec10</fullName>
    </submittedName>
</protein>
<dbReference type="InParanoid" id="A0A4S2MWL7"/>
<dbReference type="STRING" id="341454.A0A4S2MWL7"/>
<evidence type="ECO:0000313" key="8">
    <source>
        <dbReference type="Proteomes" id="UP000298138"/>
    </source>
</evidence>
<dbReference type="GO" id="GO:0006893">
    <property type="term" value="P:Golgi to plasma membrane transport"/>
    <property type="evidence" value="ECO:0007669"/>
    <property type="project" value="TreeGrafter"/>
</dbReference>
<keyword evidence="3" id="KW-0268">Exocytosis</keyword>
<dbReference type="GO" id="GO:0000145">
    <property type="term" value="C:exocyst"/>
    <property type="evidence" value="ECO:0007669"/>
    <property type="project" value="TreeGrafter"/>
</dbReference>
<sequence>MAESSRPIYPRVDTFSLSTFSNKDFIVKDFIEGLTDNAVPPNRRSEVGNNVVSKAFDPKPYIRAFEAALGRLKELDSDLKERESELKENVRRAEIDHMRTLDRLGNKFHSTLSEFHRLDKNISDGGGVAVRIGGELEKLDKQRQRAEDARFLIQCYAEFSRGETGRLERLRKTGRTDDSIRCAIVTRQLSLVVKRNEGAGINPKTRELIESFSESLEQDLLKQFDAAYRKMNIDAMKGCAKVLHDFNGGASVVSNFLNQMDFFIAAGKITTGEVSIDPVIGEKLTDPDEAPPGLELSLSSLIREIEQNLKDESKIIRDVFPYPEQVLGSFVQRIFQQSLQQQLENLLEAATVLSPLAFLRTLQAARTAVIALAEDLKEHGLTEHPDPLTSSTAMLLDQNVEELFVPYLQDRGYLEKERESLEQLYTGLLLKFTLFHEQRRRNLKSGLLDRFKNTRERTLEKILESDLGKSQSEALSRLMGFRPGKEHLSDIVITEADGMLKVDFAKRILKWMAEAVGRNLELSPTADTPKDVFVQMQILIEHLKTSYLEVALDAALDTADQQTKGEPDLSYFLELKPATTIMHLMFAFINTILFKLAANSLTTKRDMQKLETSALAALEQKVNSVIQKTVSIVVMYISTIISRQKKQDYRPKDEEVSLTTLSTQTCDAVCVFLAKTHEIAVDALDGTNLEAFLDEIGHGLLNLLLEHMKKFQVNQAGGMMLSKDIKKYHDVIQGWKVSSLKDEYELMNEIGALYAAGATSFRDRMGQGVLSKMKPALLKPYMMKRDDYITEGIEKILSTE</sequence>
<keyword evidence="4" id="KW-0175">Coiled coil</keyword>
<keyword evidence="8" id="KW-1185">Reference proteome</keyword>
<evidence type="ECO:0000259" key="5">
    <source>
        <dbReference type="Pfam" id="PF07393"/>
    </source>
</evidence>
<dbReference type="EMBL" id="ML220122">
    <property type="protein sequence ID" value="TGZ80936.1"/>
    <property type="molecule type" value="Genomic_DNA"/>
</dbReference>
<dbReference type="Pfam" id="PF07393">
    <property type="entry name" value="Sec10_HB"/>
    <property type="match status" value="1"/>
</dbReference>
<evidence type="ECO:0000256" key="2">
    <source>
        <dbReference type="ARBA" id="ARBA00022448"/>
    </source>
</evidence>
<dbReference type="Proteomes" id="UP000298138">
    <property type="component" value="Unassembled WGS sequence"/>
</dbReference>
<dbReference type="Pfam" id="PF20667">
    <property type="entry name" value="Sec10_N"/>
    <property type="match status" value="1"/>
</dbReference>
<dbReference type="InterPro" id="IPR048625">
    <property type="entry name" value="Sec10_N"/>
</dbReference>
<dbReference type="PANTHER" id="PTHR12100">
    <property type="entry name" value="SEC10"/>
    <property type="match status" value="1"/>
</dbReference>
<reference evidence="7 8" key="1">
    <citation type="submission" date="2019-04" db="EMBL/GenBank/DDBJ databases">
        <title>Comparative genomics and transcriptomics to analyze fruiting body development in filamentous ascomycetes.</title>
        <authorList>
            <consortium name="DOE Joint Genome Institute"/>
            <person name="Lutkenhaus R."/>
            <person name="Traeger S."/>
            <person name="Breuer J."/>
            <person name="Kuo A."/>
            <person name="Lipzen A."/>
            <person name="Pangilinan J."/>
            <person name="Dilworth D."/>
            <person name="Sandor L."/>
            <person name="Poggeler S."/>
            <person name="Barry K."/>
            <person name="Grigoriev I.V."/>
            <person name="Nowrousian M."/>
        </authorList>
    </citation>
    <scope>NUCLEOTIDE SEQUENCE [LARGE SCALE GENOMIC DNA]</scope>
    <source>
        <strain evidence="7 8">CBS 389.68</strain>
    </source>
</reference>
<accession>A0A4S2MWL7</accession>
<dbReference type="PANTHER" id="PTHR12100:SF0">
    <property type="entry name" value="EXOCYST COMPLEX COMPONENT 5"/>
    <property type="match status" value="1"/>
</dbReference>
<evidence type="ECO:0000259" key="6">
    <source>
        <dbReference type="Pfam" id="PF20667"/>
    </source>
</evidence>
<dbReference type="AlphaFoldDB" id="A0A4S2MWL7"/>
<feature type="domain" description="Exocyst complex component Sec10 N-terminal" evidence="6">
    <location>
        <begin position="58"/>
        <end position="171"/>
    </location>
</feature>
<comment type="similarity">
    <text evidence="1">Belongs to the SEC10 family.</text>
</comment>
<evidence type="ECO:0000256" key="1">
    <source>
        <dbReference type="ARBA" id="ARBA00006572"/>
    </source>
</evidence>
<dbReference type="InterPro" id="IPR009976">
    <property type="entry name" value="Sec10-like"/>
</dbReference>
<feature type="domain" description="Exocyst complex component Sec10-like alpha-helical bundle" evidence="5">
    <location>
        <begin position="181"/>
        <end position="795"/>
    </location>
</feature>
<evidence type="ECO:0000256" key="4">
    <source>
        <dbReference type="ARBA" id="ARBA00023054"/>
    </source>
</evidence>
<dbReference type="InterPro" id="IPR048627">
    <property type="entry name" value="Sec10_HB"/>
</dbReference>
<gene>
    <name evidence="7" type="ORF">EX30DRAFT_371948</name>
</gene>
<organism evidence="7 8">
    <name type="scientific">Ascodesmis nigricans</name>
    <dbReference type="NCBI Taxonomy" id="341454"/>
    <lineage>
        <taxon>Eukaryota</taxon>
        <taxon>Fungi</taxon>
        <taxon>Dikarya</taxon>
        <taxon>Ascomycota</taxon>
        <taxon>Pezizomycotina</taxon>
        <taxon>Pezizomycetes</taxon>
        <taxon>Pezizales</taxon>
        <taxon>Ascodesmidaceae</taxon>
        <taxon>Ascodesmis</taxon>
    </lineage>
</organism>
<evidence type="ECO:0000313" key="7">
    <source>
        <dbReference type="EMBL" id="TGZ80936.1"/>
    </source>
</evidence>